<proteinExistence type="predicted"/>
<dbReference type="Proteomes" id="UP000037069">
    <property type="component" value="Unassembled WGS sequence"/>
</dbReference>
<keyword evidence="2" id="KW-1185">Reference proteome</keyword>
<evidence type="ECO:0008006" key="3">
    <source>
        <dbReference type="Google" id="ProtNLM"/>
    </source>
</evidence>
<protein>
    <recommendedName>
        <fullName evidence="3">LITAF domain-containing protein</fullName>
    </recommendedName>
</protein>
<dbReference type="AlphaFoldDB" id="A0A0L0BNZ7"/>
<sequence>MIEEKDMIEVNLNSKLMYLQDEINDLRLREASHCITKSYSINDLKERELAECKLDNHQKYATIGGIKKTSKKMLDNPNISCLRQMYCPDCHQRLDAESVRFETLLSCLPLFPISRVYQCCLKRSIGRKVICNKCGSNLGYWKRS</sequence>
<accession>A0A0L0BNZ7</accession>
<evidence type="ECO:0000313" key="2">
    <source>
        <dbReference type="Proteomes" id="UP000037069"/>
    </source>
</evidence>
<reference evidence="1 2" key="1">
    <citation type="journal article" date="2015" name="Nat. Commun.">
        <title>Lucilia cuprina genome unlocks parasitic fly biology to underpin future interventions.</title>
        <authorList>
            <person name="Anstead C.A."/>
            <person name="Korhonen P.K."/>
            <person name="Young N.D."/>
            <person name="Hall R.S."/>
            <person name="Jex A.R."/>
            <person name="Murali S.C."/>
            <person name="Hughes D.S."/>
            <person name="Lee S.F."/>
            <person name="Perry T."/>
            <person name="Stroehlein A.J."/>
            <person name="Ansell B.R."/>
            <person name="Breugelmans B."/>
            <person name="Hofmann A."/>
            <person name="Qu J."/>
            <person name="Dugan S."/>
            <person name="Lee S.L."/>
            <person name="Chao H."/>
            <person name="Dinh H."/>
            <person name="Han Y."/>
            <person name="Doddapaneni H.V."/>
            <person name="Worley K.C."/>
            <person name="Muzny D.M."/>
            <person name="Ioannidis P."/>
            <person name="Waterhouse R.M."/>
            <person name="Zdobnov E.M."/>
            <person name="James P.J."/>
            <person name="Bagnall N.H."/>
            <person name="Kotze A.C."/>
            <person name="Gibbs R.A."/>
            <person name="Richards S."/>
            <person name="Batterham P."/>
            <person name="Gasser R.B."/>
        </authorList>
    </citation>
    <scope>NUCLEOTIDE SEQUENCE [LARGE SCALE GENOMIC DNA]</scope>
    <source>
        <strain evidence="1 2">LS</strain>
        <tissue evidence="1">Full body</tissue>
    </source>
</reference>
<dbReference type="OrthoDB" id="7897297at2759"/>
<comment type="caution">
    <text evidence="1">The sequence shown here is derived from an EMBL/GenBank/DDBJ whole genome shotgun (WGS) entry which is preliminary data.</text>
</comment>
<gene>
    <name evidence="1" type="ORF">FF38_13024</name>
</gene>
<organism evidence="1 2">
    <name type="scientific">Lucilia cuprina</name>
    <name type="common">Green bottle fly</name>
    <name type="synonym">Australian sheep blowfly</name>
    <dbReference type="NCBI Taxonomy" id="7375"/>
    <lineage>
        <taxon>Eukaryota</taxon>
        <taxon>Metazoa</taxon>
        <taxon>Ecdysozoa</taxon>
        <taxon>Arthropoda</taxon>
        <taxon>Hexapoda</taxon>
        <taxon>Insecta</taxon>
        <taxon>Pterygota</taxon>
        <taxon>Neoptera</taxon>
        <taxon>Endopterygota</taxon>
        <taxon>Diptera</taxon>
        <taxon>Brachycera</taxon>
        <taxon>Muscomorpha</taxon>
        <taxon>Oestroidea</taxon>
        <taxon>Calliphoridae</taxon>
        <taxon>Luciliinae</taxon>
        <taxon>Lucilia</taxon>
    </lineage>
</organism>
<name>A0A0L0BNZ7_LUCCU</name>
<dbReference type="EMBL" id="JRES01001693">
    <property type="protein sequence ID" value="KNC20939.1"/>
    <property type="molecule type" value="Genomic_DNA"/>
</dbReference>
<evidence type="ECO:0000313" key="1">
    <source>
        <dbReference type="EMBL" id="KNC20939.1"/>
    </source>
</evidence>